<name>A0A7J6BCL0_AMEME</name>
<sequence length="93" mass="9822">MSKNTAFMGEPGVYPRGLREQGGVHPGQGANSLEDTITPTFAHPFGNANQSTAHVFGLGEETGVPRGNPRSTGNMLTRHTQGRGGNEIHNPRG</sequence>
<comment type="caution">
    <text evidence="2">The sequence shown here is derived from an EMBL/GenBank/DDBJ whole genome shotgun (WGS) entry which is preliminary data.</text>
</comment>
<feature type="region of interest" description="Disordered" evidence="1">
    <location>
        <begin position="1"/>
        <end position="93"/>
    </location>
</feature>
<reference evidence="2 3" key="1">
    <citation type="submission" date="2020-02" db="EMBL/GenBank/DDBJ databases">
        <title>A chromosome-scale genome assembly of the black bullhead catfish (Ameiurus melas).</title>
        <authorList>
            <person name="Wen M."/>
            <person name="Zham M."/>
            <person name="Cabau C."/>
            <person name="Klopp C."/>
            <person name="Donnadieu C."/>
            <person name="Roques C."/>
            <person name="Bouchez O."/>
            <person name="Lampietro C."/>
            <person name="Jouanno E."/>
            <person name="Herpin A."/>
            <person name="Louis A."/>
            <person name="Berthelot C."/>
            <person name="Parey E."/>
            <person name="Roest-Crollius H."/>
            <person name="Braasch I."/>
            <person name="Postlethwait J."/>
            <person name="Robinson-Rechavi M."/>
            <person name="Echchiki A."/>
            <person name="Begum T."/>
            <person name="Montfort J."/>
            <person name="Schartl M."/>
            <person name="Bobe J."/>
            <person name="Guiguen Y."/>
        </authorList>
    </citation>
    <scope>NUCLEOTIDE SEQUENCE [LARGE SCALE GENOMIC DNA]</scope>
    <source>
        <strain evidence="2">M_S1</strain>
        <tissue evidence="2">Blood</tissue>
    </source>
</reference>
<dbReference type="AlphaFoldDB" id="A0A7J6BCL0"/>
<evidence type="ECO:0000313" key="2">
    <source>
        <dbReference type="EMBL" id="KAF4092642.1"/>
    </source>
</evidence>
<dbReference type="EMBL" id="JAAGNN010000002">
    <property type="protein sequence ID" value="KAF4092642.1"/>
    <property type="molecule type" value="Genomic_DNA"/>
</dbReference>
<proteinExistence type="predicted"/>
<gene>
    <name evidence="2" type="ORF">AMELA_G00023420</name>
</gene>
<accession>A0A7J6BCL0</accession>
<evidence type="ECO:0000256" key="1">
    <source>
        <dbReference type="SAM" id="MobiDB-lite"/>
    </source>
</evidence>
<keyword evidence="3" id="KW-1185">Reference proteome</keyword>
<feature type="compositionally biased region" description="Polar residues" evidence="1">
    <location>
        <begin position="69"/>
        <end position="79"/>
    </location>
</feature>
<dbReference type="Proteomes" id="UP000593565">
    <property type="component" value="Unassembled WGS sequence"/>
</dbReference>
<protein>
    <submittedName>
        <fullName evidence="2">Uncharacterized protein</fullName>
    </submittedName>
</protein>
<evidence type="ECO:0000313" key="3">
    <source>
        <dbReference type="Proteomes" id="UP000593565"/>
    </source>
</evidence>
<organism evidence="2 3">
    <name type="scientific">Ameiurus melas</name>
    <name type="common">Black bullhead</name>
    <name type="synonym">Silurus melas</name>
    <dbReference type="NCBI Taxonomy" id="219545"/>
    <lineage>
        <taxon>Eukaryota</taxon>
        <taxon>Metazoa</taxon>
        <taxon>Chordata</taxon>
        <taxon>Craniata</taxon>
        <taxon>Vertebrata</taxon>
        <taxon>Euteleostomi</taxon>
        <taxon>Actinopterygii</taxon>
        <taxon>Neopterygii</taxon>
        <taxon>Teleostei</taxon>
        <taxon>Ostariophysi</taxon>
        <taxon>Siluriformes</taxon>
        <taxon>Ictaluridae</taxon>
        <taxon>Ameiurus</taxon>
    </lineage>
</organism>
<feature type="compositionally biased region" description="Polar residues" evidence="1">
    <location>
        <begin position="29"/>
        <end position="39"/>
    </location>
</feature>